<evidence type="ECO:0000259" key="1">
    <source>
        <dbReference type="Pfam" id="PF00535"/>
    </source>
</evidence>
<dbReference type="CDD" id="cd00761">
    <property type="entry name" value="Glyco_tranf_GTA_type"/>
    <property type="match status" value="1"/>
</dbReference>
<evidence type="ECO:0000313" key="3">
    <source>
        <dbReference type="Proteomes" id="UP001321748"/>
    </source>
</evidence>
<dbReference type="Proteomes" id="UP001321748">
    <property type="component" value="Chromosome"/>
</dbReference>
<dbReference type="PANTHER" id="PTHR43685:SF13">
    <property type="entry name" value="O ANTIGEN BIOSYNTHESIS RHAMNOSYLTRANSFERASE RFBN"/>
    <property type="match status" value="1"/>
</dbReference>
<dbReference type="Pfam" id="PF00535">
    <property type="entry name" value="Glycos_transf_2"/>
    <property type="match status" value="1"/>
</dbReference>
<dbReference type="SUPFAM" id="SSF53448">
    <property type="entry name" value="Nucleotide-diphospho-sugar transferases"/>
    <property type="match status" value="1"/>
</dbReference>
<dbReference type="EMBL" id="AP026800">
    <property type="protein sequence ID" value="BDR55411.1"/>
    <property type="molecule type" value="Genomic_DNA"/>
</dbReference>
<gene>
    <name evidence="2" type="primary">rfbN</name>
    <name evidence="2" type="ORF">KIMH_15220</name>
</gene>
<feature type="domain" description="Glycosyltransferase 2-like" evidence="1">
    <location>
        <begin position="4"/>
        <end position="168"/>
    </location>
</feature>
<dbReference type="InterPro" id="IPR029044">
    <property type="entry name" value="Nucleotide-diphossugar_trans"/>
</dbReference>
<protein>
    <submittedName>
        <fullName evidence="2">Rhamnosyltransferase</fullName>
    </submittedName>
</protein>
<organism evidence="2 3">
    <name type="scientific">Bombiscardovia apis</name>
    <dbReference type="NCBI Taxonomy" id="2932182"/>
    <lineage>
        <taxon>Bacteria</taxon>
        <taxon>Bacillati</taxon>
        <taxon>Actinomycetota</taxon>
        <taxon>Actinomycetes</taxon>
        <taxon>Bifidobacteriales</taxon>
        <taxon>Bifidobacteriaceae</taxon>
        <taxon>Bombiscardovia</taxon>
    </lineage>
</organism>
<dbReference type="Gene3D" id="3.90.550.10">
    <property type="entry name" value="Spore Coat Polysaccharide Biosynthesis Protein SpsA, Chain A"/>
    <property type="match status" value="1"/>
</dbReference>
<reference evidence="2 3" key="1">
    <citation type="journal article" date="2023" name="Microbiol. Spectr.">
        <title>Symbiosis of Carpenter Bees with Uncharacterized Lactic Acid Bacteria Showing NAD Auxotrophy.</title>
        <authorList>
            <person name="Kawasaki S."/>
            <person name="Ozawa K."/>
            <person name="Mori T."/>
            <person name="Yamamoto A."/>
            <person name="Ito M."/>
            <person name="Ohkuma M."/>
            <person name="Sakamoto M."/>
            <person name="Matsutani M."/>
        </authorList>
    </citation>
    <scope>NUCLEOTIDE SEQUENCE [LARGE SCALE GENOMIC DNA]</scope>
    <source>
        <strain evidence="2 3">KimH</strain>
    </source>
</reference>
<dbReference type="InterPro" id="IPR050834">
    <property type="entry name" value="Glycosyltransf_2"/>
</dbReference>
<dbReference type="InterPro" id="IPR001173">
    <property type="entry name" value="Glyco_trans_2-like"/>
</dbReference>
<evidence type="ECO:0000313" key="2">
    <source>
        <dbReference type="EMBL" id="BDR55411.1"/>
    </source>
</evidence>
<proteinExistence type="predicted"/>
<dbReference type="PANTHER" id="PTHR43685">
    <property type="entry name" value="GLYCOSYLTRANSFERASE"/>
    <property type="match status" value="1"/>
</dbReference>
<sequence length="289" mass="32244">MTVSVIIPTLNAGEQITELLETLSAQDLRPDEILVVDSQSDDDTVKRVSAFENVKLISIERSTFNHGGTRDMAFKQAHGDYVLFLTQDALPKNRSYIRNLLAPFSNPKVGMASGRQIARADARPFEKLVRQFNYPDQSFTRSKADLPKLGIKTFFASDVCSAYRTTSYMAVGGFGKAVDTNEDMLIAAKMINSGYDIAYVADAEVIHSHNLSFKQQYKRNYAVGKFMETHKTAFLGADKGLNNEGIQLVKYVMKNLLRERHYLSAYSFSLDCVARIAGNKAGVRSAKRL</sequence>
<keyword evidence="3" id="KW-1185">Reference proteome</keyword>
<accession>A0ABM8BEP4</accession>
<name>A0ABM8BEP4_9BIFI</name>
<dbReference type="RefSeq" id="WP_317642900.1">
    <property type="nucleotide sequence ID" value="NZ_AP026800.1"/>
</dbReference>